<organism evidence="1 2">
    <name type="scientific">Lasiodiplodia mahajangana</name>
    <dbReference type="NCBI Taxonomy" id="1108764"/>
    <lineage>
        <taxon>Eukaryota</taxon>
        <taxon>Fungi</taxon>
        <taxon>Dikarya</taxon>
        <taxon>Ascomycota</taxon>
        <taxon>Pezizomycotina</taxon>
        <taxon>Dothideomycetes</taxon>
        <taxon>Dothideomycetes incertae sedis</taxon>
        <taxon>Botryosphaeriales</taxon>
        <taxon>Botryosphaeriaceae</taxon>
        <taxon>Lasiodiplodia</taxon>
    </lineage>
</organism>
<accession>A0ACC2JEK6</accession>
<keyword evidence="2" id="KW-1185">Reference proteome</keyword>
<proteinExistence type="predicted"/>
<evidence type="ECO:0000313" key="1">
    <source>
        <dbReference type="EMBL" id="KAJ8125799.1"/>
    </source>
</evidence>
<protein>
    <submittedName>
        <fullName evidence="1">Uncharacterized protein</fullName>
    </submittedName>
</protein>
<gene>
    <name evidence="1" type="ORF">O1611_g7839</name>
</gene>
<comment type="caution">
    <text evidence="1">The sequence shown here is derived from an EMBL/GenBank/DDBJ whole genome shotgun (WGS) entry which is preliminary data.</text>
</comment>
<evidence type="ECO:0000313" key="2">
    <source>
        <dbReference type="Proteomes" id="UP001153332"/>
    </source>
</evidence>
<sequence length="445" mass="50068">MLCIGRDRQRRVAEKLKAVKWRQWVLLSAIPITGAALVINTIVIIYPLESFASYSNDSTGRFSFYDLPDGAVRSKVIAAVSVGVVLLVALWAETIHFAVFFHRDDHVYRRCTIQAGLSATLVVLAALKQVLDKQLATMPVAFDATTTKRPDLTAEQFNAAYGSWRDFVISDTGLIAFIISVIDAGFHAIVLVFWLWLLPARHRLPNRSESGYELVATAGPGDIGPLEAVFQEHEQARHLNGSSSSRAPKKATQESSKVSISSGGPQFDPIVRYWMVNPLRDGAWFITLVFLFFFTFDSAVEIVFYVLTKTYKLRCNWYCYLAIAYPWPIVLWAIIIAILLRMRVPFDRRIFAKGPRLDVLVTIVGLPFIPVWLLVQITRFTDFGLDGKGDYTDYIESDPGRDRAYGAMLVLKILELSFAFILGICLSVMGHTIYNFYRAGKRAKT</sequence>
<reference evidence="1" key="1">
    <citation type="submission" date="2022-12" db="EMBL/GenBank/DDBJ databases">
        <title>Genome Sequence of Lasiodiplodia mahajangana.</title>
        <authorList>
            <person name="Buettner E."/>
        </authorList>
    </citation>
    <scope>NUCLEOTIDE SEQUENCE</scope>
    <source>
        <strain evidence="1">VT137</strain>
    </source>
</reference>
<dbReference type="EMBL" id="JAPUUL010002172">
    <property type="protein sequence ID" value="KAJ8125799.1"/>
    <property type="molecule type" value="Genomic_DNA"/>
</dbReference>
<name>A0ACC2JEK6_9PEZI</name>
<dbReference type="Proteomes" id="UP001153332">
    <property type="component" value="Unassembled WGS sequence"/>
</dbReference>